<dbReference type="SUPFAM" id="SSF54427">
    <property type="entry name" value="NTF2-like"/>
    <property type="match status" value="1"/>
</dbReference>
<dbReference type="PANTHER" id="PTHR31723">
    <property type="entry name" value="PATHOGENESIS-RELATED FAMILY PROTEIN"/>
    <property type="match status" value="1"/>
</dbReference>
<evidence type="ECO:0000313" key="3">
    <source>
        <dbReference type="Proteomes" id="UP001341281"/>
    </source>
</evidence>
<reference evidence="2 3" key="1">
    <citation type="submission" date="2024-02" db="EMBL/GenBank/DDBJ databases">
        <title>High-quality chromosome-scale genome assembly of Pensacola bahiagrass (Paspalum notatum Flugge var. saurae).</title>
        <authorList>
            <person name="Vega J.M."/>
            <person name="Podio M."/>
            <person name="Orjuela J."/>
            <person name="Siena L.A."/>
            <person name="Pessino S.C."/>
            <person name="Combes M.C."/>
            <person name="Mariac C."/>
            <person name="Albertini E."/>
            <person name="Pupilli F."/>
            <person name="Ortiz J.P.A."/>
            <person name="Leblanc O."/>
        </authorList>
    </citation>
    <scope>NUCLEOTIDE SEQUENCE [LARGE SCALE GENOMIC DNA]</scope>
    <source>
        <strain evidence="2">R1</strain>
        <tissue evidence="2">Leaf</tissue>
    </source>
</reference>
<organism evidence="2 3">
    <name type="scientific">Paspalum notatum var. saurae</name>
    <dbReference type="NCBI Taxonomy" id="547442"/>
    <lineage>
        <taxon>Eukaryota</taxon>
        <taxon>Viridiplantae</taxon>
        <taxon>Streptophyta</taxon>
        <taxon>Embryophyta</taxon>
        <taxon>Tracheophyta</taxon>
        <taxon>Spermatophyta</taxon>
        <taxon>Magnoliopsida</taxon>
        <taxon>Liliopsida</taxon>
        <taxon>Poales</taxon>
        <taxon>Poaceae</taxon>
        <taxon>PACMAD clade</taxon>
        <taxon>Panicoideae</taxon>
        <taxon>Andropogonodae</taxon>
        <taxon>Paspaleae</taxon>
        <taxon>Paspalinae</taxon>
        <taxon>Paspalum</taxon>
    </lineage>
</organism>
<dbReference type="InterPro" id="IPR032710">
    <property type="entry name" value="NTF2-like_dom_sf"/>
</dbReference>
<protein>
    <recommendedName>
        <fullName evidence="4">Pathogen-related protein</fullName>
    </recommendedName>
</protein>
<accession>A0AAQ3TEH2</accession>
<dbReference type="PANTHER" id="PTHR31723:SF5">
    <property type="entry name" value="OS01G0248500 PROTEIN"/>
    <property type="match status" value="1"/>
</dbReference>
<evidence type="ECO:0000256" key="1">
    <source>
        <dbReference type="SAM" id="MobiDB-lite"/>
    </source>
</evidence>
<proteinExistence type="predicted"/>
<dbReference type="InterPro" id="IPR053218">
    <property type="entry name" value="Pathogen-related_defense"/>
</dbReference>
<name>A0AAQ3TEH2_PASNO</name>
<feature type="region of interest" description="Disordered" evidence="1">
    <location>
        <begin position="295"/>
        <end position="329"/>
    </location>
</feature>
<dbReference type="Proteomes" id="UP001341281">
    <property type="component" value="Chromosome 04"/>
</dbReference>
<dbReference type="AlphaFoldDB" id="A0AAQ3TEH2"/>
<sequence length="343" mass="38776">MASSSEVGGDKYRSFIHGEGEKNTVWRNGAPPNYDVVNKLFEDERTQVWPEGSLEEKVQRLLKSWEMELVHKVRPEDQKTVNSAKYTASTNGMKAMTQAELMAVGSYKHFLRTTLPPEHRIYDPDKETLQSSMATFLAAFPRGFTIEVLDVYNGPPKIAFKFRHWGYMEGPFKDHPPHGQRVELFGVCIFHVDEDMKVEKAEYFYERGNFLASLLSPTPAVSSASGCPYRSFIDGEGEKDTVWRNGAPPNYDVVNKLFEDERTQREGSLEEKVQRLLKSWEMELVHKVRTEDQKTISSGKFSSSTNGETRPCTSLPSSQSPAVHGTNHTNGFVTTARACCMQG</sequence>
<evidence type="ECO:0000313" key="2">
    <source>
        <dbReference type="EMBL" id="WVZ71823.1"/>
    </source>
</evidence>
<dbReference type="EMBL" id="CP144748">
    <property type="protein sequence ID" value="WVZ71823.1"/>
    <property type="molecule type" value="Genomic_DNA"/>
</dbReference>
<evidence type="ECO:0008006" key="4">
    <source>
        <dbReference type="Google" id="ProtNLM"/>
    </source>
</evidence>
<dbReference type="Gene3D" id="3.10.450.50">
    <property type="match status" value="1"/>
</dbReference>
<keyword evidence="3" id="KW-1185">Reference proteome</keyword>
<gene>
    <name evidence="2" type="ORF">U9M48_020358</name>
</gene>